<dbReference type="AlphaFoldDB" id="A0A975BVT6"/>
<name>A0A975BVT6_9BACT</name>
<proteinExistence type="predicted"/>
<organism evidence="1 2">
    <name type="scientific">Desulfonema magnum</name>
    <dbReference type="NCBI Taxonomy" id="45655"/>
    <lineage>
        <taxon>Bacteria</taxon>
        <taxon>Pseudomonadati</taxon>
        <taxon>Thermodesulfobacteriota</taxon>
        <taxon>Desulfobacteria</taxon>
        <taxon>Desulfobacterales</taxon>
        <taxon>Desulfococcaceae</taxon>
        <taxon>Desulfonema</taxon>
    </lineage>
</organism>
<dbReference type="Proteomes" id="UP000663722">
    <property type="component" value="Chromosome"/>
</dbReference>
<sequence length="51" mass="5732">MFEKPRRGNLLLRTVIRSPQKRSAEMEPLGGIFAYYRNAKIPPSGSISALL</sequence>
<evidence type="ECO:0000313" key="2">
    <source>
        <dbReference type="Proteomes" id="UP000663722"/>
    </source>
</evidence>
<gene>
    <name evidence="1" type="ORF">dnm_081240</name>
</gene>
<reference evidence="1" key="1">
    <citation type="journal article" date="2021" name="Microb. Physiol.">
        <title>Proteogenomic Insights into the Physiology of Marine, Sulfate-Reducing, Filamentous Desulfonema limicola and Desulfonema magnum.</title>
        <authorList>
            <person name="Schnaars V."/>
            <person name="Wohlbrand L."/>
            <person name="Scheve S."/>
            <person name="Hinrichs C."/>
            <person name="Reinhardt R."/>
            <person name="Rabus R."/>
        </authorList>
    </citation>
    <scope>NUCLEOTIDE SEQUENCE</scope>
    <source>
        <strain evidence="1">4be13</strain>
    </source>
</reference>
<dbReference type="EMBL" id="CP061800">
    <property type="protein sequence ID" value="QTA92050.1"/>
    <property type="molecule type" value="Genomic_DNA"/>
</dbReference>
<protein>
    <submittedName>
        <fullName evidence="1">Uncharacterized protein</fullName>
    </submittedName>
</protein>
<keyword evidence="2" id="KW-1185">Reference proteome</keyword>
<accession>A0A975BVT6</accession>
<dbReference type="KEGG" id="dmm:dnm_081240"/>
<evidence type="ECO:0000313" key="1">
    <source>
        <dbReference type="EMBL" id="QTA92050.1"/>
    </source>
</evidence>